<reference evidence="2 3" key="1">
    <citation type="journal article" date="2015" name="Genome Announc.">
        <title>Expanding the biotechnology potential of lactobacilli through comparative genomics of 213 strains and associated genera.</title>
        <authorList>
            <person name="Sun Z."/>
            <person name="Harris H.M."/>
            <person name="McCann A."/>
            <person name="Guo C."/>
            <person name="Argimon S."/>
            <person name="Zhang W."/>
            <person name="Yang X."/>
            <person name="Jeffery I.B."/>
            <person name="Cooney J.C."/>
            <person name="Kagawa T.F."/>
            <person name="Liu W."/>
            <person name="Song Y."/>
            <person name="Salvetti E."/>
            <person name="Wrobel A."/>
            <person name="Rasinkangas P."/>
            <person name="Parkhill J."/>
            <person name="Rea M.C."/>
            <person name="O'Sullivan O."/>
            <person name="Ritari J."/>
            <person name="Douillard F.P."/>
            <person name="Paul Ross R."/>
            <person name="Yang R."/>
            <person name="Briner A.E."/>
            <person name="Felis G.E."/>
            <person name="de Vos W.M."/>
            <person name="Barrangou R."/>
            <person name="Klaenhammer T.R."/>
            <person name="Caufield P.W."/>
            <person name="Cui Y."/>
            <person name="Zhang H."/>
            <person name="O'Toole P.W."/>
        </authorList>
    </citation>
    <scope>NUCLEOTIDE SEQUENCE [LARGE SCALE GENOMIC DNA]</scope>
    <source>
        <strain evidence="2 3">DSM 20593</strain>
    </source>
</reference>
<dbReference type="Gene3D" id="1.20.1500.10">
    <property type="entry name" value="YheA/YmcA-like"/>
    <property type="match status" value="1"/>
</dbReference>
<evidence type="ECO:0000313" key="3">
    <source>
        <dbReference type="Proteomes" id="UP000051655"/>
    </source>
</evidence>
<protein>
    <recommendedName>
        <fullName evidence="1">UPF0342 protein IV73_GL000082</fullName>
    </recommendedName>
</protein>
<dbReference type="Pfam" id="PF06133">
    <property type="entry name" value="Com_YlbF"/>
    <property type="match status" value="1"/>
</dbReference>
<dbReference type="HAMAP" id="MF_01526">
    <property type="entry name" value="UPF0342"/>
    <property type="match status" value="1"/>
</dbReference>
<keyword evidence="3" id="KW-1185">Reference proteome</keyword>
<dbReference type="STRING" id="1616.IV73_GL000082"/>
<dbReference type="InterPro" id="IPR023378">
    <property type="entry name" value="YheA/YmcA-like_dom_sf"/>
</dbReference>
<dbReference type="RefSeq" id="WP_057753289.1">
    <property type="nucleotide sequence ID" value="NZ_JQBP01000001.1"/>
</dbReference>
<accession>A0A0R2JE20</accession>
<dbReference type="SUPFAM" id="SSF158622">
    <property type="entry name" value="YheA/YmcA-like"/>
    <property type="match status" value="1"/>
</dbReference>
<proteinExistence type="inferred from homology"/>
<dbReference type="OrthoDB" id="9811402at2"/>
<gene>
    <name evidence="2" type="ORF">IV73_GL000082</name>
</gene>
<sequence length="112" mass="12384">MINVYDNVNATAKDLAQTEQYLALKDALAAVHADTEAEAVFKRFQSEQQAIQAAVQAGQEPTQDQIKTWQEVAADMDKSEVLQTLMQAEGAMNNLLQDINSIITKPIADLYE</sequence>
<dbReference type="EMBL" id="JQBP01000001">
    <property type="protein sequence ID" value="KRN75598.1"/>
    <property type="molecule type" value="Genomic_DNA"/>
</dbReference>
<dbReference type="PATRIC" id="fig|1616.3.peg.82"/>
<evidence type="ECO:0000313" key="2">
    <source>
        <dbReference type="EMBL" id="KRN75598.1"/>
    </source>
</evidence>
<dbReference type="AlphaFoldDB" id="A0A0R2JE20"/>
<name>A0A0R2JE20_9LACO</name>
<comment type="caution">
    <text evidence="2">The sequence shown here is derived from an EMBL/GenBank/DDBJ whole genome shotgun (WGS) entry which is preliminary data.</text>
</comment>
<evidence type="ECO:0000256" key="1">
    <source>
        <dbReference type="HAMAP-Rule" id="MF_01526"/>
    </source>
</evidence>
<comment type="similarity">
    <text evidence="1">Belongs to the UPF0342 family.</text>
</comment>
<dbReference type="Proteomes" id="UP000051655">
    <property type="component" value="Unassembled WGS sequence"/>
</dbReference>
<dbReference type="InterPro" id="IPR010368">
    <property type="entry name" value="Com_YlbF"/>
</dbReference>
<organism evidence="2 3">
    <name type="scientific">Weissella kandleri</name>
    <dbReference type="NCBI Taxonomy" id="1616"/>
    <lineage>
        <taxon>Bacteria</taxon>
        <taxon>Bacillati</taxon>
        <taxon>Bacillota</taxon>
        <taxon>Bacilli</taxon>
        <taxon>Lactobacillales</taxon>
        <taxon>Lactobacillaceae</taxon>
        <taxon>Weissella</taxon>
    </lineage>
</organism>